<evidence type="ECO:0000313" key="8">
    <source>
        <dbReference type="EMBL" id="AFZ49933.1"/>
    </source>
</evidence>
<sequence>MTKLSQKKGLIGLTSLIIVLAGGGMWGLNAVLKPNQVSSQTAQETETVEIAVETTTVGYETRRRDRVLTGSVTAEKSATLTTRVNGIIEEILVEEGDRVSKGDLIAKIDVRDLQAQTNQAQANLSQAQSAVNSARSAYLAAQSQKRQAQAQVQEAKGELEEEKAELNDAQLHQKRMKMLYENGAVSESRLDEANARLASSQARMEQIKANIQQAKGAVEQARSQMEQAQSSIEQAKSGVEAAQATLQKSDADLDYGQLKAPFNGIITKKQTHEGAMAGAMAGFGQPIVTLETVEDLEFTVSVPESLLGEVAVGERIAIEIGAIGRKIGGEIKQIVPNADRKSRNFMIKIDLDRDNKIIPGMFGRINLPTQEKAGLMIPESAIIERFGITGVYRVVDNQAQFTTVTLGSQQGDQMQVHSGLEAGDTIILNPSSEVKDGSAIAS</sequence>
<dbReference type="Gene3D" id="6.10.140.1990">
    <property type="match status" value="1"/>
</dbReference>
<evidence type="ECO:0000256" key="3">
    <source>
        <dbReference type="SAM" id="Coils"/>
    </source>
</evidence>
<reference evidence="8" key="1">
    <citation type="submission" date="2012-04" db="EMBL/GenBank/DDBJ databases">
        <title>Finished genome of Dactylococcopsis salina PCC 8305.</title>
        <authorList>
            <consortium name="US DOE Joint Genome Institute"/>
            <person name="Gugger M."/>
            <person name="Coursin T."/>
            <person name="Rippka R."/>
            <person name="Tandeau De Marsac N."/>
            <person name="Huntemann M."/>
            <person name="Wei C.-L."/>
            <person name="Han J."/>
            <person name="Detter J.C."/>
            <person name="Han C."/>
            <person name="Tapia R."/>
            <person name="Daligault H."/>
            <person name="Chen A."/>
            <person name="Krypides N."/>
            <person name="Mavromatis K."/>
            <person name="Markowitz V."/>
            <person name="Szeto E."/>
            <person name="Ivanova N."/>
            <person name="Ovchinnikova G."/>
            <person name="Pagani I."/>
            <person name="Pati A."/>
            <person name="Goodwin L."/>
            <person name="Peters L."/>
            <person name="Pitluck S."/>
            <person name="Woyke T."/>
            <person name="Kerfeld C."/>
        </authorList>
    </citation>
    <scope>NUCLEOTIDE SEQUENCE [LARGE SCALE GENOMIC DNA]</scope>
    <source>
        <strain evidence="8">PCC 8305</strain>
    </source>
</reference>
<feature type="coiled-coil region" evidence="3">
    <location>
        <begin position="110"/>
        <end position="245"/>
    </location>
</feature>
<dbReference type="KEGG" id="dsl:Dacsa_1236"/>
<dbReference type="Pfam" id="PF25954">
    <property type="entry name" value="Beta-barrel_RND_2"/>
    <property type="match status" value="1"/>
</dbReference>
<dbReference type="Proteomes" id="UP000010482">
    <property type="component" value="Chromosome"/>
</dbReference>
<dbReference type="InterPro" id="IPR058625">
    <property type="entry name" value="MdtA-like_BSH"/>
</dbReference>
<dbReference type="GO" id="GO:0015562">
    <property type="term" value="F:efflux transmembrane transporter activity"/>
    <property type="evidence" value="ECO:0007669"/>
    <property type="project" value="TreeGrafter"/>
</dbReference>
<evidence type="ECO:0000256" key="1">
    <source>
        <dbReference type="ARBA" id="ARBA00009477"/>
    </source>
</evidence>
<gene>
    <name evidence="8" type="ORF">Dacsa_1236</name>
</gene>
<keyword evidence="9" id="KW-1185">Reference proteome</keyword>
<dbReference type="PANTHER" id="PTHR30469">
    <property type="entry name" value="MULTIDRUG RESISTANCE PROTEIN MDTA"/>
    <property type="match status" value="1"/>
</dbReference>
<dbReference type="Pfam" id="PF25917">
    <property type="entry name" value="BSH_RND"/>
    <property type="match status" value="1"/>
</dbReference>
<dbReference type="GO" id="GO:1990195">
    <property type="term" value="C:macrolide transmembrane transporter complex"/>
    <property type="evidence" value="ECO:0007669"/>
    <property type="project" value="InterPro"/>
</dbReference>
<comment type="similarity">
    <text evidence="1">Belongs to the membrane fusion protein (MFP) (TC 8.A.1) family.</text>
</comment>
<dbReference type="Gene3D" id="2.40.420.20">
    <property type="match status" value="1"/>
</dbReference>
<dbReference type="AlphaFoldDB" id="K9YUY3"/>
<evidence type="ECO:0000259" key="4">
    <source>
        <dbReference type="Pfam" id="PF25876"/>
    </source>
</evidence>
<dbReference type="RefSeq" id="WP_015228942.1">
    <property type="nucleotide sequence ID" value="NC_019780.1"/>
</dbReference>
<feature type="domain" description="YknX-like C-terminal permuted SH3-like" evidence="7">
    <location>
        <begin position="375"/>
        <end position="441"/>
    </location>
</feature>
<dbReference type="GO" id="GO:0019898">
    <property type="term" value="C:extrinsic component of membrane"/>
    <property type="evidence" value="ECO:0007669"/>
    <property type="project" value="InterPro"/>
</dbReference>
<dbReference type="PANTHER" id="PTHR30469:SF15">
    <property type="entry name" value="HLYD FAMILY OF SECRETION PROTEINS"/>
    <property type="match status" value="1"/>
</dbReference>
<dbReference type="InterPro" id="IPR058792">
    <property type="entry name" value="Beta-barrel_RND_2"/>
</dbReference>
<dbReference type="Gene3D" id="2.40.30.170">
    <property type="match status" value="1"/>
</dbReference>
<dbReference type="GO" id="GO:0030313">
    <property type="term" value="C:cell envelope"/>
    <property type="evidence" value="ECO:0007669"/>
    <property type="project" value="UniProtKB-SubCell"/>
</dbReference>
<keyword evidence="2 3" id="KW-0175">Coiled coil</keyword>
<proteinExistence type="inferred from homology"/>
<evidence type="ECO:0000313" key="9">
    <source>
        <dbReference type="Proteomes" id="UP000010482"/>
    </source>
</evidence>
<dbReference type="PRINTS" id="PR01490">
    <property type="entry name" value="RTXTOXIND"/>
</dbReference>
<dbReference type="Pfam" id="PF25876">
    <property type="entry name" value="HH_MFP_RND"/>
    <property type="match status" value="1"/>
</dbReference>
<dbReference type="STRING" id="13035.Dacsa_1236"/>
<feature type="domain" description="Multidrug resistance protein MdtA-like barrel-sandwich hybrid" evidence="5">
    <location>
        <begin position="77"/>
        <end position="278"/>
    </location>
</feature>
<protein>
    <submittedName>
        <fullName evidence="8">RND family efflux transporter, MFP subunit</fullName>
    </submittedName>
</protein>
<dbReference type="InterPro" id="IPR006143">
    <property type="entry name" value="RND_pump_MFP"/>
</dbReference>
<feature type="domain" description="CusB-like beta-barrel" evidence="6">
    <location>
        <begin position="299"/>
        <end position="369"/>
    </location>
</feature>
<dbReference type="InterPro" id="IPR030190">
    <property type="entry name" value="MacA_alpha-hairpin_sf"/>
</dbReference>
<accession>K9YUY3</accession>
<dbReference type="SUPFAM" id="SSF111369">
    <property type="entry name" value="HlyD-like secretion proteins"/>
    <property type="match status" value="3"/>
</dbReference>
<organism evidence="8 9">
    <name type="scientific">Dactylococcopsis salina (strain PCC 8305)</name>
    <name type="common">Myxobactron salinum</name>
    <dbReference type="NCBI Taxonomy" id="13035"/>
    <lineage>
        <taxon>Bacteria</taxon>
        <taxon>Bacillati</taxon>
        <taxon>Cyanobacteriota</taxon>
        <taxon>Cyanophyceae</taxon>
        <taxon>Nodosilineales</taxon>
        <taxon>Cymatolegaceae</taxon>
        <taxon>Dactylococcopsis</taxon>
    </lineage>
</organism>
<dbReference type="Pfam" id="PF25989">
    <property type="entry name" value="YknX_C"/>
    <property type="match status" value="1"/>
</dbReference>
<name>K9YUY3_DACS8</name>
<dbReference type="EMBL" id="CP003944">
    <property type="protein sequence ID" value="AFZ49933.1"/>
    <property type="molecule type" value="Genomic_DNA"/>
</dbReference>
<dbReference type="HOGENOM" id="CLU_018816_1_2_3"/>
<dbReference type="eggNOG" id="COG0845">
    <property type="taxonomic scope" value="Bacteria"/>
</dbReference>
<dbReference type="InterPro" id="IPR058637">
    <property type="entry name" value="YknX-like_C"/>
</dbReference>
<evidence type="ECO:0000259" key="7">
    <source>
        <dbReference type="Pfam" id="PF25989"/>
    </source>
</evidence>
<feature type="domain" description="Multidrug resistance protein MdtA-like alpha-helical hairpin" evidence="4">
    <location>
        <begin position="152"/>
        <end position="227"/>
    </location>
</feature>
<dbReference type="GO" id="GO:1990961">
    <property type="term" value="P:xenobiotic detoxification by transmembrane export across the plasma membrane"/>
    <property type="evidence" value="ECO:0007669"/>
    <property type="project" value="InterPro"/>
</dbReference>
<dbReference type="Gene3D" id="2.40.50.100">
    <property type="match status" value="1"/>
</dbReference>
<dbReference type="GO" id="GO:1990281">
    <property type="term" value="C:efflux pump complex"/>
    <property type="evidence" value="ECO:0007669"/>
    <property type="project" value="TreeGrafter"/>
</dbReference>
<evidence type="ECO:0000259" key="5">
    <source>
        <dbReference type="Pfam" id="PF25917"/>
    </source>
</evidence>
<dbReference type="NCBIfam" id="TIGR01730">
    <property type="entry name" value="RND_mfp"/>
    <property type="match status" value="1"/>
</dbReference>
<dbReference type="OrthoDB" id="5379451at2"/>
<evidence type="ECO:0000259" key="6">
    <source>
        <dbReference type="Pfam" id="PF25954"/>
    </source>
</evidence>
<evidence type="ECO:0000256" key="2">
    <source>
        <dbReference type="ARBA" id="ARBA00023054"/>
    </source>
</evidence>
<dbReference type="InterPro" id="IPR058624">
    <property type="entry name" value="MdtA-like_HH"/>
</dbReference>